<dbReference type="InterPro" id="IPR045817">
    <property type="entry name" value="OPA1_C"/>
</dbReference>
<keyword evidence="16" id="KW-1015">Disulfide bond</keyword>
<name>T1KZV3_TETUR</name>
<reference evidence="22" key="2">
    <citation type="submission" date="2015-06" db="UniProtKB">
        <authorList>
            <consortium name="EnsemblMetazoa"/>
        </authorList>
    </citation>
    <scope>IDENTIFICATION</scope>
</reference>
<sequence>MVVILRIARNLLRLRYIVLGSAVGGGIQAHKKYKEFKDGVPDFGWITDALPDSEKVDKYRESLQELAGKFSSEGSNWLSKVSSSASDGLDLLNHWIEEARTAHQAELEKLNFLVGQNQLLSSDDATSDHAGNKSISEVHQFSSASTSTSSEAYERAQRDAARIAKLQDELISLQVKLQREIERLQKENKDLKRQLLLKKTDSKIKKIQKSLIDMYSDILDELSDYDVNYNTQDHLPRVVVIGDQSAGKTSVLEMLAGARIFPRGAGEMMTRSPVKVTLSEGPYHIARFKDNPREYDLTKEPDLVELRKEIEIRMKSFTRGDISVSPEVISLTVQGPGILRMILVDLPGIISTVTSDMALNTREAIRDIAKLHMSNPNAIILCIQDGSVDPERSIVTDLVSQMDPTGKRTIFVLTKVDLAERNMANPSRIRKILDGKLFPMKALGYYAVVTGKGDQDEKIESIKRYEEQFFQDSQLCKKGILNPTQCTTHNLSLAVSECFWRMVKASVEQQADAFKATRFNLETEWKNSFPRMRECDRDELFEKAKTQLFDEIINLSQLSPNHWETVLTKMLWDSCSSYLMENIYLPASQETSRSLFKTKVDIKLKDWVENILPVKSVEVGKAALVQEFNKLIEKSKSDPNHDDVLDDLKAAVVEESWKRHQWEAKASEVLKVIQSNALEDYLIPDKNQWTIAINLFENSLKDYSKKSEIALQNMCGPGFTERWLYWKYKSNENHTVTAVKNELEKYFQSPRFKSHSELDEIELTTVQQNLQVQNVEASFELIKDVWFHLYRINFIKKVLERCEECKKCFYLYKQGIEVDDIKYDDIIVFWRIHKTFAATTNALRQQIMNREGRRLEKELKDVLDDFSQDREIKISLLKGRRVQLAEELKRVKLIQEKLEEFIAALEKEK</sequence>
<dbReference type="SUPFAM" id="SSF52540">
    <property type="entry name" value="P-loop containing nucleoside triphosphate hydrolases"/>
    <property type="match status" value="1"/>
</dbReference>
<feature type="domain" description="Dynamin-type G" evidence="21">
    <location>
        <begin position="232"/>
        <end position="508"/>
    </location>
</feature>
<evidence type="ECO:0000256" key="16">
    <source>
        <dbReference type="ARBA" id="ARBA00023157"/>
    </source>
</evidence>
<keyword evidence="11 19" id="KW-0175">Coiled coil</keyword>
<evidence type="ECO:0000256" key="2">
    <source>
        <dbReference type="ARBA" id="ARBA00004569"/>
    </source>
</evidence>
<dbReference type="GO" id="GO:0000266">
    <property type="term" value="P:mitochondrial fission"/>
    <property type="evidence" value="ECO:0007669"/>
    <property type="project" value="TreeGrafter"/>
</dbReference>
<dbReference type="GO" id="GO:0003924">
    <property type="term" value="F:GTPase activity"/>
    <property type="evidence" value="ECO:0007669"/>
    <property type="project" value="InterPro"/>
</dbReference>
<evidence type="ECO:0000256" key="1">
    <source>
        <dbReference type="ARBA" id="ARBA00004434"/>
    </source>
</evidence>
<dbReference type="InterPro" id="IPR030381">
    <property type="entry name" value="G_DYNAMIN_dom"/>
</dbReference>
<keyword evidence="6" id="KW-0547">Nucleotide-binding</keyword>
<dbReference type="GO" id="GO:0048312">
    <property type="term" value="P:intracellular distribution of mitochondria"/>
    <property type="evidence" value="ECO:0007669"/>
    <property type="project" value="TreeGrafter"/>
</dbReference>
<dbReference type="InterPro" id="IPR022812">
    <property type="entry name" value="Dynamin"/>
</dbReference>
<keyword evidence="4" id="KW-0812">Transmembrane</keyword>
<keyword evidence="7" id="KW-0999">Mitochondrion inner membrane</keyword>
<dbReference type="Proteomes" id="UP000015104">
    <property type="component" value="Unassembled WGS sequence"/>
</dbReference>
<dbReference type="Pfam" id="PF00350">
    <property type="entry name" value="Dynamin_N"/>
    <property type="match status" value="1"/>
</dbReference>
<dbReference type="GO" id="GO:0005525">
    <property type="term" value="F:GTP binding"/>
    <property type="evidence" value="ECO:0007669"/>
    <property type="project" value="UniProtKB-KW"/>
</dbReference>
<keyword evidence="8" id="KW-0378">Hydrolase</keyword>
<dbReference type="InterPro" id="IPR045063">
    <property type="entry name" value="Dynamin_N"/>
</dbReference>
<evidence type="ECO:0000256" key="19">
    <source>
        <dbReference type="SAM" id="Coils"/>
    </source>
</evidence>
<dbReference type="PROSITE" id="PS51718">
    <property type="entry name" value="G_DYNAMIN_2"/>
    <property type="match status" value="1"/>
</dbReference>
<gene>
    <name evidence="22" type="primary">107368995</name>
</gene>
<dbReference type="EMBL" id="CAEY01000758">
    <property type="status" value="NOT_ANNOTATED_CDS"/>
    <property type="molecule type" value="Genomic_DNA"/>
</dbReference>
<dbReference type="Gene3D" id="3.40.50.300">
    <property type="entry name" value="P-loop containing nucleotide triphosphate hydrolases"/>
    <property type="match status" value="1"/>
</dbReference>
<accession>T1KZV3</accession>
<keyword evidence="12" id="KW-0446">Lipid-binding</keyword>
<evidence type="ECO:0000256" key="17">
    <source>
        <dbReference type="ARBA" id="ARBA00044791"/>
    </source>
</evidence>
<dbReference type="AlphaFoldDB" id="T1KZV3"/>
<evidence type="ECO:0000256" key="4">
    <source>
        <dbReference type="ARBA" id="ARBA00022692"/>
    </source>
</evidence>
<comment type="subcellular location">
    <subcellularLocation>
        <location evidence="1">Mitochondrion inner membrane</location>
        <topology evidence="1">Single-pass membrane protein</topology>
    </subcellularLocation>
    <subcellularLocation>
        <location evidence="2">Mitochondrion intermembrane space</location>
    </subcellularLocation>
</comment>
<dbReference type="GO" id="GO:0005743">
    <property type="term" value="C:mitochondrial inner membrane"/>
    <property type="evidence" value="ECO:0007669"/>
    <property type="project" value="UniProtKB-SubCell"/>
</dbReference>
<keyword evidence="14" id="KW-0342">GTP-binding</keyword>
<keyword evidence="13" id="KW-0496">Mitochondrion</keyword>
<evidence type="ECO:0000256" key="15">
    <source>
        <dbReference type="ARBA" id="ARBA00023136"/>
    </source>
</evidence>
<dbReference type="HOGENOM" id="CLU_012302_0_0_1"/>
<organism evidence="22 23">
    <name type="scientific">Tetranychus urticae</name>
    <name type="common">Two-spotted spider mite</name>
    <dbReference type="NCBI Taxonomy" id="32264"/>
    <lineage>
        <taxon>Eukaryota</taxon>
        <taxon>Metazoa</taxon>
        <taxon>Ecdysozoa</taxon>
        <taxon>Arthropoda</taxon>
        <taxon>Chelicerata</taxon>
        <taxon>Arachnida</taxon>
        <taxon>Acari</taxon>
        <taxon>Acariformes</taxon>
        <taxon>Trombidiformes</taxon>
        <taxon>Prostigmata</taxon>
        <taxon>Eleutherengona</taxon>
        <taxon>Raphignathae</taxon>
        <taxon>Tetranychoidea</taxon>
        <taxon>Tetranychidae</taxon>
        <taxon>Tetranychus</taxon>
    </lineage>
</organism>
<dbReference type="GO" id="GO:0005758">
    <property type="term" value="C:mitochondrial intermembrane space"/>
    <property type="evidence" value="ECO:0007669"/>
    <property type="project" value="UniProtKB-SubCell"/>
</dbReference>
<evidence type="ECO:0000259" key="21">
    <source>
        <dbReference type="PROSITE" id="PS51718"/>
    </source>
</evidence>
<dbReference type="PANTHER" id="PTHR11566:SF67">
    <property type="entry name" value="DYNAMIN-LIKE 120 KDA PROTEIN, MITOCHONDRIAL"/>
    <property type="match status" value="1"/>
</dbReference>
<dbReference type="GO" id="GO:0008289">
    <property type="term" value="F:lipid binding"/>
    <property type="evidence" value="ECO:0007669"/>
    <property type="project" value="UniProtKB-KW"/>
</dbReference>
<dbReference type="GO" id="GO:0016559">
    <property type="term" value="P:peroxisome fission"/>
    <property type="evidence" value="ECO:0007669"/>
    <property type="project" value="TreeGrafter"/>
</dbReference>
<reference evidence="23" key="1">
    <citation type="submission" date="2011-08" db="EMBL/GenBank/DDBJ databases">
        <authorList>
            <person name="Rombauts S."/>
        </authorList>
    </citation>
    <scope>NUCLEOTIDE SEQUENCE</scope>
    <source>
        <strain evidence="23">London</strain>
    </source>
</reference>
<proteinExistence type="predicted"/>
<keyword evidence="9" id="KW-0809">Transit peptide</keyword>
<keyword evidence="15" id="KW-0472">Membrane</keyword>
<dbReference type="STRING" id="32264.T1KZV3"/>
<evidence type="ECO:0000256" key="11">
    <source>
        <dbReference type="ARBA" id="ARBA00023054"/>
    </source>
</evidence>
<evidence type="ECO:0000256" key="12">
    <source>
        <dbReference type="ARBA" id="ARBA00023121"/>
    </source>
</evidence>
<dbReference type="InterPro" id="IPR001401">
    <property type="entry name" value="Dynamin_GTPase"/>
</dbReference>
<evidence type="ECO:0000256" key="10">
    <source>
        <dbReference type="ARBA" id="ARBA00022989"/>
    </source>
</evidence>
<dbReference type="GO" id="GO:0008053">
    <property type="term" value="P:mitochondrial fusion"/>
    <property type="evidence" value="ECO:0007669"/>
    <property type="project" value="TreeGrafter"/>
</dbReference>
<evidence type="ECO:0000256" key="7">
    <source>
        <dbReference type="ARBA" id="ARBA00022792"/>
    </source>
</evidence>
<dbReference type="GO" id="GO:0008017">
    <property type="term" value="F:microtubule binding"/>
    <property type="evidence" value="ECO:0007669"/>
    <property type="project" value="TreeGrafter"/>
</dbReference>
<dbReference type="InterPro" id="IPR027417">
    <property type="entry name" value="P-loop_NTPase"/>
</dbReference>
<evidence type="ECO:0000256" key="6">
    <source>
        <dbReference type="ARBA" id="ARBA00022741"/>
    </source>
</evidence>
<evidence type="ECO:0000256" key="18">
    <source>
        <dbReference type="ARBA" id="ARBA00048040"/>
    </source>
</evidence>
<keyword evidence="5" id="KW-0053">Apoptosis</keyword>
<dbReference type="EnsemblMetazoa" id="tetur29g00210.1">
    <property type="protein sequence ID" value="tetur29g00210.1"/>
    <property type="gene ID" value="tetur29g00210"/>
</dbReference>
<evidence type="ECO:0000313" key="22">
    <source>
        <dbReference type="EnsemblMetazoa" id="tetur29g00210.1"/>
    </source>
</evidence>
<dbReference type="OrthoDB" id="415706at2759"/>
<dbReference type="EC" id="3.6.5.5" evidence="3"/>
<dbReference type="GO" id="GO:0005874">
    <property type="term" value="C:microtubule"/>
    <property type="evidence" value="ECO:0007669"/>
    <property type="project" value="TreeGrafter"/>
</dbReference>
<dbReference type="SMART" id="SM00053">
    <property type="entry name" value="DYNc"/>
    <property type="match status" value="1"/>
</dbReference>
<dbReference type="PRINTS" id="PR00195">
    <property type="entry name" value="DYNAMIN"/>
</dbReference>
<comment type="catalytic activity">
    <reaction evidence="18">
        <text>GTP + H2O = GDP + phosphate + H(+)</text>
        <dbReference type="Rhea" id="RHEA:19669"/>
        <dbReference type="ChEBI" id="CHEBI:15377"/>
        <dbReference type="ChEBI" id="CHEBI:15378"/>
        <dbReference type="ChEBI" id="CHEBI:37565"/>
        <dbReference type="ChEBI" id="CHEBI:43474"/>
        <dbReference type="ChEBI" id="CHEBI:58189"/>
        <dbReference type="EC" id="3.6.5.5"/>
    </reaction>
</comment>
<keyword evidence="23" id="KW-1185">Reference proteome</keyword>
<dbReference type="OMA" id="PYHIACF"/>
<dbReference type="eggNOG" id="KOG0447">
    <property type="taxonomic scope" value="Eukaryota"/>
</dbReference>
<dbReference type="FunFam" id="3.40.50.300:FF:000171">
    <property type="entry name" value="Dynamin-like 120 kDa protein, mitochondrial"/>
    <property type="match status" value="1"/>
</dbReference>
<evidence type="ECO:0000256" key="8">
    <source>
        <dbReference type="ARBA" id="ARBA00022801"/>
    </source>
</evidence>
<dbReference type="PANTHER" id="PTHR11566">
    <property type="entry name" value="DYNAMIN"/>
    <property type="match status" value="1"/>
</dbReference>
<dbReference type="GO" id="GO:0006915">
    <property type="term" value="P:apoptotic process"/>
    <property type="evidence" value="ECO:0007669"/>
    <property type="project" value="UniProtKB-KW"/>
</dbReference>
<evidence type="ECO:0000256" key="5">
    <source>
        <dbReference type="ARBA" id="ARBA00022703"/>
    </source>
</evidence>
<evidence type="ECO:0000256" key="20">
    <source>
        <dbReference type="SAM" id="MobiDB-lite"/>
    </source>
</evidence>
<evidence type="ECO:0000256" key="3">
    <source>
        <dbReference type="ARBA" id="ARBA00011980"/>
    </source>
</evidence>
<dbReference type="KEGG" id="tut:107368995"/>
<keyword evidence="10" id="KW-1133">Transmembrane helix</keyword>
<dbReference type="CDD" id="cd08771">
    <property type="entry name" value="DLP_1"/>
    <property type="match status" value="1"/>
</dbReference>
<evidence type="ECO:0000256" key="14">
    <source>
        <dbReference type="ARBA" id="ARBA00023134"/>
    </source>
</evidence>
<evidence type="ECO:0000256" key="13">
    <source>
        <dbReference type="ARBA" id="ARBA00023128"/>
    </source>
</evidence>
<dbReference type="Pfam" id="PF19434">
    <property type="entry name" value="OPA1_C"/>
    <property type="match status" value="1"/>
</dbReference>
<evidence type="ECO:0000313" key="23">
    <source>
        <dbReference type="Proteomes" id="UP000015104"/>
    </source>
</evidence>
<feature type="coiled-coil region" evidence="19">
    <location>
        <begin position="163"/>
        <end position="201"/>
    </location>
</feature>
<evidence type="ECO:0000256" key="9">
    <source>
        <dbReference type="ARBA" id="ARBA00022946"/>
    </source>
</evidence>
<feature type="region of interest" description="Disordered" evidence="20">
    <location>
        <begin position="123"/>
        <end position="153"/>
    </location>
</feature>
<dbReference type="GO" id="GO:0006897">
    <property type="term" value="P:endocytosis"/>
    <property type="evidence" value="ECO:0007669"/>
    <property type="project" value="TreeGrafter"/>
</dbReference>
<protein>
    <recommendedName>
        <fullName evidence="17">Dynamin-like GTPase OPA1, mitochondrial</fullName>
        <ecNumber evidence="3">3.6.5.5</ecNumber>
    </recommendedName>
</protein>